<evidence type="ECO:0000313" key="3">
    <source>
        <dbReference type="Proteomes" id="UP000076584"/>
    </source>
</evidence>
<dbReference type="AlphaFoldDB" id="A0A161XRS1"/>
<dbReference type="STRING" id="1573173.A0A161XRS1"/>
<dbReference type="SUPFAM" id="SSF53474">
    <property type="entry name" value="alpha/beta-Hydrolases"/>
    <property type="match status" value="1"/>
</dbReference>
<feature type="domain" description="AB hydrolase-1" evidence="1">
    <location>
        <begin position="67"/>
        <end position="281"/>
    </location>
</feature>
<dbReference type="InterPro" id="IPR029058">
    <property type="entry name" value="AB_hydrolase_fold"/>
</dbReference>
<dbReference type="PANTHER" id="PTHR46331:SF2">
    <property type="entry name" value="VALACYCLOVIR HYDROLASE"/>
    <property type="match status" value="1"/>
</dbReference>
<dbReference type="Pfam" id="PF12697">
    <property type="entry name" value="Abhydrolase_6"/>
    <property type="match status" value="1"/>
</dbReference>
<sequence>MHFNALLAAVALTGSVSGLAVRQSTPLWETLPATPNLPSPISTVKTPINGIQMWFQKYNEKAGGVPIVMDHGGLGYSAYFGSVITRLINAGHYVIAVDRRGHGRTTYNKNDVFTYDQMALDIHALLEGAGVTKYNVVGWSDGGITTLSALINPVTAKPINKAFVFGASSRPEQTNATFSDTAIFATLVARCRTEYATLQPGANFSDFATKVATMEGTLPQFTDAQLKSINGAKLMIAGADHEEAVNRDVPGILNKAIPGSKVTILTGVSHFAPMQDPDQFTKAVTDFFKA</sequence>
<gene>
    <name evidence="2" type="ORF">CI238_05909</name>
</gene>
<dbReference type="Proteomes" id="UP000076584">
    <property type="component" value="Unassembled WGS sequence"/>
</dbReference>
<keyword evidence="3" id="KW-1185">Reference proteome</keyword>
<dbReference type="PANTHER" id="PTHR46331">
    <property type="entry name" value="VALACYCLOVIR HYDROLASE"/>
    <property type="match status" value="1"/>
</dbReference>
<proteinExistence type="predicted"/>
<dbReference type="Gene3D" id="3.40.50.1820">
    <property type="entry name" value="alpha/beta hydrolase"/>
    <property type="match status" value="1"/>
</dbReference>
<reference evidence="2 3" key="1">
    <citation type="submission" date="2015-06" db="EMBL/GenBank/DDBJ databases">
        <title>Survival trade-offs in plant roots during colonization by closely related pathogenic and mutualistic fungi.</title>
        <authorList>
            <person name="Hacquard S."/>
            <person name="Kracher B."/>
            <person name="Hiruma K."/>
            <person name="Weinman A."/>
            <person name="Muench P."/>
            <person name="Garrido Oter R."/>
            <person name="Ver Loren van Themaat E."/>
            <person name="Dallerey J.-F."/>
            <person name="Damm U."/>
            <person name="Henrissat B."/>
            <person name="Lespinet O."/>
            <person name="Thon M."/>
            <person name="Kemen E."/>
            <person name="McHardy A.C."/>
            <person name="Schulze-Lefert P."/>
            <person name="O'Connell R.J."/>
        </authorList>
    </citation>
    <scope>NUCLEOTIDE SEQUENCE [LARGE SCALE GENOMIC DNA]</scope>
    <source>
        <strain evidence="2 3">MAFF 238704</strain>
    </source>
</reference>
<name>A0A161XRS1_COLIC</name>
<organism evidence="2 3">
    <name type="scientific">Colletotrichum incanum</name>
    <name type="common">Soybean anthracnose fungus</name>
    <dbReference type="NCBI Taxonomy" id="1573173"/>
    <lineage>
        <taxon>Eukaryota</taxon>
        <taxon>Fungi</taxon>
        <taxon>Dikarya</taxon>
        <taxon>Ascomycota</taxon>
        <taxon>Pezizomycotina</taxon>
        <taxon>Sordariomycetes</taxon>
        <taxon>Hypocreomycetidae</taxon>
        <taxon>Glomerellales</taxon>
        <taxon>Glomerellaceae</taxon>
        <taxon>Colletotrichum</taxon>
        <taxon>Colletotrichum spaethianum species complex</taxon>
    </lineage>
</organism>
<keyword evidence="2" id="KW-0378">Hydrolase</keyword>
<dbReference type="EMBL" id="LFIW01002896">
    <property type="protein sequence ID" value="KZL63052.1"/>
    <property type="molecule type" value="Genomic_DNA"/>
</dbReference>
<comment type="caution">
    <text evidence="2">The sequence shown here is derived from an EMBL/GenBank/DDBJ whole genome shotgun (WGS) entry which is preliminary data.</text>
</comment>
<dbReference type="InterPro" id="IPR000073">
    <property type="entry name" value="AB_hydrolase_1"/>
</dbReference>
<dbReference type="OrthoDB" id="190201at2759"/>
<evidence type="ECO:0000259" key="1">
    <source>
        <dbReference type="Pfam" id="PF12697"/>
    </source>
</evidence>
<dbReference type="GO" id="GO:0017171">
    <property type="term" value="F:serine hydrolase activity"/>
    <property type="evidence" value="ECO:0007669"/>
    <property type="project" value="TreeGrafter"/>
</dbReference>
<accession>A0A161XRS1</accession>
<evidence type="ECO:0000313" key="2">
    <source>
        <dbReference type="EMBL" id="KZL63052.1"/>
    </source>
</evidence>
<protein>
    <submittedName>
        <fullName evidence="2">Alpha beta hydrolase fold-containing protein</fullName>
    </submittedName>
</protein>